<name>A0AAU9IME8_9CILI</name>
<keyword evidence="1" id="KW-0175">Coiled coil</keyword>
<dbReference type="SUPFAM" id="SSF52540">
    <property type="entry name" value="P-loop containing nucleoside triphosphate hydrolases"/>
    <property type="match status" value="1"/>
</dbReference>
<accession>A0AAU9IME8</accession>
<evidence type="ECO:0000256" key="1">
    <source>
        <dbReference type="SAM" id="Coils"/>
    </source>
</evidence>
<protein>
    <recommendedName>
        <fullName evidence="4">G domain-containing protein</fullName>
    </recommendedName>
</protein>
<proteinExistence type="predicted"/>
<dbReference type="Proteomes" id="UP001162131">
    <property type="component" value="Unassembled WGS sequence"/>
</dbReference>
<dbReference type="AlphaFoldDB" id="A0AAU9IME8"/>
<gene>
    <name evidence="2" type="ORF">BSTOLATCC_MIC14693</name>
</gene>
<dbReference type="Gene3D" id="3.40.50.300">
    <property type="entry name" value="P-loop containing nucleotide triphosphate hydrolases"/>
    <property type="match status" value="1"/>
</dbReference>
<reference evidence="2" key="1">
    <citation type="submission" date="2021-09" db="EMBL/GenBank/DDBJ databases">
        <authorList>
            <consortium name="AG Swart"/>
            <person name="Singh M."/>
            <person name="Singh A."/>
            <person name="Seah K."/>
            <person name="Emmerich C."/>
        </authorList>
    </citation>
    <scope>NUCLEOTIDE SEQUENCE</scope>
    <source>
        <strain evidence="2">ATCC30299</strain>
    </source>
</reference>
<comment type="caution">
    <text evidence="2">The sequence shown here is derived from an EMBL/GenBank/DDBJ whole genome shotgun (WGS) entry which is preliminary data.</text>
</comment>
<evidence type="ECO:0000313" key="2">
    <source>
        <dbReference type="EMBL" id="CAG9315950.1"/>
    </source>
</evidence>
<feature type="coiled-coil region" evidence="1">
    <location>
        <begin position="165"/>
        <end position="245"/>
    </location>
</feature>
<dbReference type="EMBL" id="CAJZBQ010000014">
    <property type="protein sequence ID" value="CAG9315950.1"/>
    <property type="molecule type" value="Genomic_DNA"/>
</dbReference>
<sequence length="572" mass="66205">MISGINSFLVFKINKVEFNWKSDPNPISELLYTLSNSHTSQLIFQSPPFDLAQISNLNPVQLDADLVDSMTLSFYMQVLDEKKLFGSALIDLSQNLPLKTWLTIPSNNDEILSVEIEIIKEENIENSFEIIQESLSESEVNDKESNLQKNNVENRNEQEMYELLRLNEIDDVNKLTEKIEEVKDDIAFYHRKKLIEDEEAAKNRLRGLERLEQLHKEIKTAKKDNEKNRHNASTLEEENLEYELEQGLSKYHIENPEKLEEMINDTKDNISFCLKRKRLEEAKNEENILADLENLNSIYKKIALKSMIILDPKEVENIKQLDFLEGMLSDISSYPRCTERFLTSILCYAYYKSYDLNQSLNIHQKIESIDPYDEFRNFLEFLNQSAQGIFPRKLISSFKENFENKNWENLIKDTEKLLKEYIRPINVKELSRLISKSAQFSENIENKDIILLIGITGAGKSTTTHFMCESKLDRVLEDGVSHIKAVAIKNPILKNITISSHAQSETRYITLVPINIKDSQETIFLCDTPGLMDTNGAEVDMANTISIVEYVKKCRSVRPLILLSSKTEGDRF</sequence>
<evidence type="ECO:0000313" key="3">
    <source>
        <dbReference type="Proteomes" id="UP001162131"/>
    </source>
</evidence>
<dbReference type="InterPro" id="IPR027417">
    <property type="entry name" value="P-loop_NTPase"/>
</dbReference>
<keyword evidence="3" id="KW-1185">Reference proteome</keyword>
<organism evidence="2 3">
    <name type="scientific">Blepharisma stoltei</name>
    <dbReference type="NCBI Taxonomy" id="1481888"/>
    <lineage>
        <taxon>Eukaryota</taxon>
        <taxon>Sar</taxon>
        <taxon>Alveolata</taxon>
        <taxon>Ciliophora</taxon>
        <taxon>Postciliodesmatophora</taxon>
        <taxon>Heterotrichea</taxon>
        <taxon>Heterotrichida</taxon>
        <taxon>Blepharismidae</taxon>
        <taxon>Blepharisma</taxon>
    </lineage>
</organism>
<evidence type="ECO:0008006" key="4">
    <source>
        <dbReference type="Google" id="ProtNLM"/>
    </source>
</evidence>